<keyword evidence="8" id="KW-1185">Reference proteome</keyword>
<dbReference type="AlphaFoldDB" id="A0A934MM73"/>
<comment type="caution">
    <text evidence="7">The sequence shown here is derived from an EMBL/GenBank/DDBJ whole genome shotgun (WGS) entry which is preliminary data.</text>
</comment>
<protein>
    <recommendedName>
        <fullName evidence="6">Solute-binding protein family 5 domain-containing protein</fullName>
    </recommendedName>
</protein>
<evidence type="ECO:0000259" key="6">
    <source>
        <dbReference type="Pfam" id="PF00496"/>
    </source>
</evidence>
<proteinExistence type="inferred from homology"/>
<evidence type="ECO:0000313" key="8">
    <source>
        <dbReference type="Proteomes" id="UP000609531"/>
    </source>
</evidence>
<evidence type="ECO:0000256" key="4">
    <source>
        <dbReference type="ARBA" id="ARBA00022729"/>
    </source>
</evidence>
<dbReference type="Gene3D" id="3.10.105.10">
    <property type="entry name" value="Dipeptide-binding Protein, Domain 3"/>
    <property type="match status" value="1"/>
</dbReference>
<dbReference type="Gene3D" id="3.90.76.10">
    <property type="entry name" value="Dipeptide-binding Protein, Domain 1"/>
    <property type="match status" value="1"/>
</dbReference>
<name>A0A934MM73_9HYPH</name>
<reference evidence="7" key="1">
    <citation type="submission" date="2020-12" db="EMBL/GenBank/DDBJ databases">
        <title>Bacterial taxonomy.</title>
        <authorList>
            <person name="Pan X."/>
        </authorList>
    </citation>
    <scope>NUCLEOTIDE SEQUENCE</scope>
    <source>
        <strain evidence="7">B2012</strain>
    </source>
</reference>
<evidence type="ECO:0000313" key="7">
    <source>
        <dbReference type="EMBL" id="MBJ3777014.1"/>
    </source>
</evidence>
<evidence type="ECO:0000256" key="3">
    <source>
        <dbReference type="ARBA" id="ARBA00022448"/>
    </source>
</evidence>
<evidence type="ECO:0000256" key="2">
    <source>
        <dbReference type="ARBA" id="ARBA00005695"/>
    </source>
</evidence>
<dbReference type="GO" id="GO:0043190">
    <property type="term" value="C:ATP-binding cassette (ABC) transporter complex"/>
    <property type="evidence" value="ECO:0007669"/>
    <property type="project" value="InterPro"/>
</dbReference>
<dbReference type="InterPro" id="IPR030678">
    <property type="entry name" value="Peptide/Ni-bd"/>
</dbReference>
<dbReference type="Gene3D" id="3.40.190.10">
    <property type="entry name" value="Periplasmic binding protein-like II"/>
    <property type="match status" value="1"/>
</dbReference>
<feature type="domain" description="Solute-binding protein family 5" evidence="6">
    <location>
        <begin position="80"/>
        <end position="465"/>
    </location>
</feature>
<dbReference type="InterPro" id="IPR000914">
    <property type="entry name" value="SBP_5_dom"/>
</dbReference>
<dbReference type="PIRSF" id="PIRSF002741">
    <property type="entry name" value="MppA"/>
    <property type="match status" value="1"/>
</dbReference>
<evidence type="ECO:0000256" key="1">
    <source>
        <dbReference type="ARBA" id="ARBA00004418"/>
    </source>
</evidence>
<dbReference type="EMBL" id="JAEKJA010000012">
    <property type="protein sequence ID" value="MBJ3777014.1"/>
    <property type="molecule type" value="Genomic_DNA"/>
</dbReference>
<feature type="chain" id="PRO_5037020671" description="Solute-binding protein family 5 domain-containing protein" evidence="5">
    <location>
        <begin position="27"/>
        <end position="552"/>
    </location>
</feature>
<accession>A0A934MM73</accession>
<sequence length="552" mass="59486">MRQTTALWLASSCLVAASLVAGSAQAQSEACGTTGGTMIVAMPADMLRTDLTLASDTQAWYIGGNVMQGLMGPKPGTLSELIPVLAAAQPELSDDGLTYSFTLREGVTFHDGTPFDAEAVKYNFDRWLSLPPELQPYAPYTASTIGFGDASIISEVNVTGDHTIDIVLKEPNSSFLNYLALAGFTIASPTALKAGGADNTVTDITQISEAQGGKGALIGTGPFSFKEWVRGDHTTIVKNDDYWDEAGVPCLDQVVFRPVSNPATVMAGLQAGDIDFAFQVGPTDVPIIKANKKIDIVERGDSCNMFELALNHAHAPLDNPDVRRAIAYAVNKQALVDNFYAGYAAPANGYLPPAFQFAKALDLPGYDPEKAKEILAKSGLTPEQLTVDFWYPSDVVRPYMPDPSGIFQSLAADLEAVGFTINPKSDIWAPSYLDSYVRGTYPMYLMGTICQWASADNFLLTNFFGYVDGEPRKQWNYRNDDLQTTMEAALGAPNADEAAKLWGEAQDMLGEDLPIIPLVNAKPPAAARSVVHGFVSSGNLREQMNTVWLSQE</sequence>
<dbReference type="GO" id="GO:1904680">
    <property type="term" value="F:peptide transmembrane transporter activity"/>
    <property type="evidence" value="ECO:0007669"/>
    <property type="project" value="TreeGrafter"/>
</dbReference>
<dbReference type="RefSeq" id="WP_198882918.1">
    <property type="nucleotide sequence ID" value="NZ_JAEKJA010000012.1"/>
</dbReference>
<gene>
    <name evidence="7" type="ORF">JCR33_15005</name>
</gene>
<comment type="subcellular location">
    <subcellularLocation>
        <location evidence="1">Periplasm</location>
    </subcellularLocation>
</comment>
<keyword evidence="4 5" id="KW-0732">Signal</keyword>
<dbReference type="PANTHER" id="PTHR30290">
    <property type="entry name" value="PERIPLASMIC BINDING COMPONENT OF ABC TRANSPORTER"/>
    <property type="match status" value="1"/>
</dbReference>
<dbReference type="GO" id="GO:0015833">
    <property type="term" value="P:peptide transport"/>
    <property type="evidence" value="ECO:0007669"/>
    <property type="project" value="TreeGrafter"/>
</dbReference>
<organism evidence="7 8">
    <name type="scientific">Acuticoccus mangrovi</name>
    <dbReference type="NCBI Taxonomy" id="2796142"/>
    <lineage>
        <taxon>Bacteria</taxon>
        <taxon>Pseudomonadati</taxon>
        <taxon>Pseudomonadota</taxon>
        <taxon>Alphaproteobacteria</taxon>
        <taxon>Hyphomicrobiales</taxon>
        <taxon>Amorphaceae</taxon>
        <taxon>Acuticoccus</taxon>
    </lineage>
</organism>
<evidence type="ECO:0000256" key="5">
    <source>
        <dbReference type="SAM" id="SignalP"/>
    </source>
</evidence>
<keyword evidence="3" id="KW-0813">Transport</keyword>
<dbReference type="Pfam" id="PF00496">
    <property type="entry name" value="SBP_bac_5"/>
    <property type="match status" value="1"/>
</dbReference>
<dbReference type="Proteomes" id="UP000609531">
    <property type="component" value="Unassembled WGS sequence"/>
</dbReference>
<comment type="similarity">
    <text evidence="2">Belongs to the bacterial solute-binding protein 5 family.</text>
</comment>
<dbReference type="SUPFAM" id="SSF53850">
    <property type="entry name" value="Periplasmic binding protein-like II"/>
    <property type="match status" value="1"/>
</dbReference>
<dbReference type="PANTHER" id="PTHR30290:SF9">
    <property type="entry name" value="OLIGOPEPTIDE-BINDING PROTEIN APPA"/>
    <property type="match status" value="1"/>
</dbReference>
<dbReference type="GO" id="GO:0030288">
    <property type="term" value="C:outer membrane-bounded periplasmic space"/>
    <property type="evidence" value="ECO:0007669"/>
    <property type="project" value="UniProtKB-ARBA"/>
</dbReference>
<dbReference type="InterPro" id="IPR039424">
    <property type="entry name" value="SBP_5"/>
</dbReference>
<feature type="signal peptide" evidence="5">
    <location>
        <begin position="1"/>
        <end position="26"/>
    </location>
</feature>